<evidence type="ECO:0000313" key="8">
    <source>
        <dbReference type="EMBL" id="MBE9212949.1"/>
    </source>
</evidence>
<dbReference type="GO" id="GO:0000166">
    <property type="term" value="F:nucleotide binding"/>
    <property type="evidence" value="ECO:0007669"/>
    <property type="project" value="UniProtKB-KW"/>
</dbReference>
<dbReference type="CDD" id="cd03112">
    <property type="entry name" value="CobW-like"/>
    <property type="match status" value="1"/>
</dbReference>
<dbReference type="Pfam" id="PF07683">
    <property type="entry name" value="CobW_C"/>
    <property type="match status" value="1"/>
</dbReference>
<evidence type="ECO:0000313" key="9">
    <source>
        <dbReference type="Proteomes" id="UP000620559"/>
    </source>
</evidence>
<keyword evidence="1" id="KW-0547">Nucleotide-binding</keyword>
<dbReference type="Gene3D" id="3.40.50.300">
    <property type="entry name" value="P-loop containing nucleotide triphosphate hydrolases"/>
    <property type="match status" value="1"/>
</dbReference>
<dbReference type="EMBL" id="JADEWL010000022">
    <property type="protein sequence ID" value="MBE9212949.1"/>
    <property type="molecule type" value="Genomic_DNA"/>
</dbReference>
<feature type="compositionally biased region" description="Basic residues" evidence="6">
    <location>
        <begin position="230"/>
        <end position="251"/>
    </location>
</feature>
<reference evidence="8" key="1">
    <citation type="submission" date="2020-10" db="EMBL/GenBank/DDBJ databases">
        <authorList>
            <person name="Castelo-Branco R."/>
            <person name="Eusebio N."/>
            <person name="Adriana R."/>
            <person name="Vieira A."/>
            <person name="Brugerolle De Fraissinette N."/>
            <person name="Rezende De Castro R."/>
            <person name="Schneider M.P."/>
            <person name="Vasconcelos V."/>
            <person name="Leao P.N."/>
        </authorList>
    </citation>
    <scope>NUCLEOTIDE SEQUENCE</scope>
    <source>
        <strain evidence="8">LEGE 06105</strain>
    </source>
</reference>
<dbReference type="Pfam" id="PF02492">
    <property type="entry name" value="cobW"/>
    <property type="match status" value="1"/>
</dbReference>
<dbReference type="Proteomes" id="UP000620559">
    <property type="component" value="Unassembled WGS sequence"/>
</dbReference>
<dbReference type="SUPFAM" id="SSF90002">
    <property type="entry name" value="Hypothetical protein YjiA, C-terminal domain"/>
    <property type="match status" value="1"/>
</dbReference>
<feature type="domain" description="CobW C-terminal" evidence="7">
    <location>
        <begin position="259"/>
        <end position="348"/>
    </location>
</feature>
<dbReference type="PANTHER" id="PTHR13748">
    <property type="entry name" value="COBW-RELATED"/>
    <property type="match status" value="1"/>
</dbReference>
<evidence type="ECO:0000256" key="6">
    <source>
        <dbReference type="SAM" id="MobiDB-lite"/>
    </source>
</evidence>
<dbReference type="InterPro" id="IPR036627">
    <property type="entry name" value="CobW-likC_sf"/>
</dbReference>
<evidence type="ECO:0000256" key="1">
    <source>
        <dbReference type="ARBA" id="ARBA00022741"/>
    </source>
</evidence>
<evidence type="ECO:0000256" key="2">
    <source>
        <dbReference type="ARBA" id="ARBA00022801"/>
    </source>
</evidence>
<evidence type="ECO:0000256" key="5">
    <source>
        <dbReference type="ARBA" id="ARBA00049117"/>
    </source>
</evidence>
<accession>A0A8J7F6P8</accession>
<evidence type="ECO:0000256" key="4">
    <source>
        <dbReference type="ARBA" id="ARBA00034320"/>
    </source>
</evidence>
<dbReference type="RefSeq" id="WP_193919449.1">
    <property type="nucleotide sequence ID" value="NZ_JADEWL010000022.1"/>
</dbReference>
<proteinExistence type="inferred from homology"/>
<dbReference type="SUPFAM" id="SSF52540">
    <property type="entry name" value="P-loop containing nucleoside triphosphate hydrolases"/>
    <property type="match status" value="1"/>
</dbReference>
<protein>
    <submittedName>
        <fullName evidence="8">GTP-binding protein</fullName>
    </submittedName>
</protein>
<dbReference type="GO" id="GO:0016787">
    <property type="term" value="F:hydrolase activity"/>
    <property type="evidence" value="ECO:0007669"/>
    <property type="project" value="UniProtKB-KW"/>
</dbReference>
<organism evidence="8 9">
    <name type="scientific">Plectonema cf. radiosum LEGE 06105</name>
    <dbReference type="NCBI Taxonomy" id="945769"/>
    <lineage>
        <taxon>Bacteria</taxon>
        <taxon>Bacillati</taxon>
        <taxon>Cyanobacteriota</taxon>
        <taxon>Cyanophyceae</taxon>
        <taxon>Oscillatoriophycideae</taxon>
        <taxon>Oscillatoriales</taxon>
        <taxon>Microcoleaceae</taxon>
        <taxon>Plectonema</taxon>
    </lineage>
</organism>
<keyword evidence="3" id="KW-0143">Chaperone</keyword>
<dbReference type="InterPro" id="IPR011629">
    <property type="entry name" value="CobW-like_C"/>
</dbReference>
<dbReference type="AlphaFoldDB" id="A0A8J7F6P8"/>
<comment type="catalytic activity">
    <reaction evidence="5">
        <text>GTP + H2O = GDP + phosphate + H(+)</text>
        <dbReference type="Rhea" id="RHEA:19669"/>
        <dbReference type="ChEBI" id="CHEBI:15377"/>
        <dbReference type="ChEBI" id="CHEBI:15378"/>
        <dbReference type="ChEBI" id="CHEBI:37565"/>
        <dbReference type="ChEBI" id="CHEBI:43474"/>
        <dbReference type="ChEBI" id="CHEBI:58189"/>
    </reaction>
    <physiologicalReaction direction="left-to-right" evidence="5">
        <dbReference type="Rhea" id="RHEA:19670"/>
    </physiologicalReaction>
</comment>
<feature type="region of interest" description="Disordered" evidence="6">
    <location>
        <begin position="224"/>
        <end position="253"/>
    </location>
</feature>
<dbReference type="PANTHER" id="PTHR13748:SF59">
    <property type="entry name" value="COBW C-TERMINAL DOMAIN-CONTAINING PROTEIN"/>
    <property type="match status" value="1"/>
</dbReference>
<gene>
    <name evidence="8" type="ORF">IQ247_09660</name>
</gene>
<keyword evidence="2" id="KW-0378">Hydrolase</keyword>
<comment type="similarity">
    <text evidence="4">Belongs to the SIMIBI class G3E GTPase family. ZNG1 subfamily.</text>
</comment>
<dbReference type="InterPro" id="IPR051316">
    <property type="entry name" value="Zinc-reg_GTPase_activator"/>
</dbReference>
<evidence type="ECO:0000259" key="7">
    <source>
        <dbReference type="SMART" id="SM00833"/>
    </source>
</evidence>
<keyword evidence="9" id="KW-1185">Reference proteome</keyword>
<comment type="caution">
    <text evidence="8">The sequence shown here is derived from an EMBL/GenBank/DDBJ whole genome shotgun (WGS) entry which is preliminary data.</text>
</comment>
<dbReference type="SMART" id="SM00833">
    <property type="entry name" value="CobW_C"/>
    <property type="match status" value="1"/>
</dbReference>
<name>A0A8J7F6P8_9CYAN</name>
<dbReference type="InterPro" id="IPR003495">
    <property type="entry name" value="CobW/HypB/UreG_nucleotide-bd"/>
</dbReference>
<sequence>MTQLTAPKSNINLDIPKRGMPVTIITGFLGSGKTTLLNQILQNKEDLKVAVLVNEFGDINIDSQLLVSTDDDMMELSNGCICCTVNDGLVDAVYRILERDDRVDYMVIETTGVADPLPIVLTFLGTELRDFTNIDSILTLVDAEAFDSEHFQSEAALKQITYGDIILLNKTDLVGEEKLSELEDFIHDNKVGAKIIRTSYGKVALPLILDVDLTSKNQYSSLIEEESHEHHHHHHHDHHDHHHHEHHHHHSNHLENDGFVSISFQSDKPFDVHKFETFLNEKMPENVFRAKGILWFSDSELRHIFQLSGPRYQLDGDEWSTKNRKNQLVFIGRDLDENEIHSQLNNCLL</sequence>
<dbReference type="Gene3D" id="3.30.1220.10">
    <property type="entry name" value="CobW-like, C-terminal domain"/>
    <property type="match status" value="1"/>
</dbReference>
<dbReference type="InterPro" id="IPR027417">
    <property type="entry name" value="P-loop_NTPase"/>
</dbReference>
<evidence type="ECO:0000256" key="3">
    <source>
        <dbReference type="ARBA" id="ARBA00023186"/>
    </source>
</evidence>